<comment type="caution">
    <text evidence="12">The sequence shown here is derived from an EMBL/GenBank/DDBJ whole genome shotgun (WGS) entry which is preliminary data.</text>
</comment>
<dbReference type="Pfam" id="PF08038">
    <property type="entry name" value="Tom7"/>
    <property type="match status" value="2"/>
</dbReference>
<gene>
    <name evidence="12" type="ORF">FF38_03171</name>
</gene>
<dbReference type="PANTHER" id="PTHR46722">
    <property type="entry name" value="MITOCHONDRIAL IMPORT RECEPTOR SUBUNIT TOM7 HOMOLOG"/>
    <property type="match status" value="1"/>
</dbReference>
<dbReference type="OrthoDB" id="284357at2759"/>
<keyword evidence="10" id="KW-0472">Membrane</keyword>
<organism evidence="12 13">
    <name type="scientific">Lucilia cuprina</name>
    <name type="common">Green bottle fly</name>
    <name type="synonym">Australian sheep blowfly</name>
    <dbReference type="NCBI Taxonomy" id="7375"/>
    <lineage>
        <taxon>Eukaryota</taxon>
        <taxon>Metazoa</taxon>
        <taxon>Ecdysozoa</taxon>
        <taxon>Arthropoda</taxon>
        <taxon>Hexapoda</taxon>
        <taxon>Insecta</taxon>
        <taxon>Pterygota</taxon>
        <taxon>Neoptera</taxon>
        <taxon>Endopterygota</taxon>
        <taxon>Diptera</taxon>
        <taxon>Brachycera</taxon>
        <taxon>Muscomorpha</taxon>
        <taxon>Oestroidea</taxon>
        <taxon>Calliphoridae</taxon>
        <taxon>Luciliinae</taxon>
        <taxon>Lucilia</taxon>
    </lineage>
</organism>
<dbReference type="InterPro" id="IPR012621">
    <property type="entry name" value="Tom7"/>
</dbReference>
<dbReference type="GO" id="GO:0030150">
    <property type="term" value="P:protein import into mitochondrial matrix"/>
    <property type="evidence" value="ECO:0007669"/>
    <property type="project" value="InterPro"/>
</dbReference>
<evidence type="ECO:0000256" key="6">
    <source>
        <dbReference type="ARBA" id="ARBA00022787"/>
    </source>
</evidence>
<name>A0A0L0BP05_LUCCU</name>
<keyword evidence="13" id="KW-1185">Reference proteome</keyword>
<dbReference type="Proteomes" id="UP000037069">
    <property type="component" value="Unassembled WGS sequence"/>
</dbReference>
<evidence type="ECO:0000313" key="12">
    <source>
        <dbReference type="EMBL" id="KNC21815.1"/>
    </source>
</evidence>
<dbReference type="OMA" id="AKTTFHW"/>
<keyword evidence="9" id="KW-0496">Mitochondrion</keyword>
<reference evidence="12 13" key="1">
    <citation type="journal article" date="2015" name="Nat. Commun.">
        <title>Lucilia cuprina genome unlocks parasitic fly biology to underpin future interventions.</title>
        <authorList>
            <person name="Anstead C.A."/>
            <person name="Korhonen P.K."/>
            <person name="Young N.D."/>
            <person name="Hall R.S."/>
            <person name="Jex A.R."/>
            <person name="Murali S.C."/>
            <person name="Hughes D.S."/>
            <person name="Lee S.F."/>
            <person name="Perry T."/>
            <person name="Stroehlein A.J."/>
            <person name="Ansell B.R."/>
            <person name="Breugelmans B."/>
            <person name="Hofmann A."/>
            <person name="Qu J."/>
            <person name="Dugan S."/>
            <person name="Lee S.L."/>
            <person name="Chao H."/>
            <person name="Dinh H."/>
            <person name="Han Y."/>
            <person name="Doddapaneni H.V."/>
            <person name="Worley K.C."/>
            <person name="Muzny D.M."/>
            <person name="Ioannidis P."/>
            <person name="Waterhouse R.M."/>
            <person name="Zdobnov E.M."/>
            <person name="James P.J."/>
            <person name="Bagnall N.H."/>
            <person name="Kotze A.C."/>
            <person name="Gibbs R.A."/>
            <person name="Richards S."/>
            <person name="Batterham P."/>
            <person name="Gasser R.B."/>
        </authorList>
    </citation>
    <scope>NUCLEOTIDE SEQUENCE [LARGE SCALE GENOMIC DNA]</scope>
    <source>
        <strain evidence="12 13">LS</strain>
        <tissue evidence="12">Full body</tissue>
    </source>
</reference>
<evidence type="ECO:0000256" key="11">
    <source>
        <dbReference type="ARBA" id="ARBA00032786"/>
    </source>
</evidence>
<evidence type="ECO:0000256" key="3">
    <source>
        <dbReference type="ARBA" id="ARBA00014537"/>
    </source>
</evidence>
<dbReference type="GO" id="GO:0005742">
    <property type="term" value="C:mitochondrial outer membrane translocase complex"/>
    <property type="evidence" value="ECO:0007669"/>
    <property type="project" value="InterPro"/>
</dbReference>
<keyword evidence="6" id="KW-1000">Mitochondrion outer membrane</keyword>
<keyword evidence="4" id="KW-0813">Transport</keyword>
<dbReference type="GO" id="GO:1903955">
    <property type="term" value="P:positive regulation of protein targeting to mitochondrion"/>
    <property type="evidence" value="ECO:0007669"/>
    <property type="project" value="TreeGrafter"/>
</dbReference>
<evidence type="ECO:0000256" key="5">
    <source>
        <dbReference type="ARBA" id="ARBA00022692"/>
    </source>
</evidence>
<accession>A0A0L0BP05</accession>
<evidence type="ECO:0000256" key="8">
    <source>
        <dbReference type="ARBA" id="ARBA00022989"/>
    </source>
</evidence>
<protein>
    <recommendedName>
        <fullName evidence="3">Mitochondrial import receptor subunit TOM7 homolog</fullName>
    </recommendedName>
    <alternativeName>
        <fullName evidence="11">Translocase of outer membrane 7 kDa subunit homolog</fullName>
    </alternativeName>
</protein>
<evidence type="ECO:0000256" key="7">
    <source>
        <dbReference type="ARBA" id="ARBA00022927"/>
    </source>
</evidence>
<comment type="subcellular location">
    <subcellularLocation>
        <location evidence="1">Mitochondrion outer membrane</location>
        <topology evidence="1">Single-pass membrane protein</topology>
    </subcellularLocation>
</comment>
<sequence>MAMSPEVKERLEIVYDIAKTTFHWGFVPMVLYLVKERLEVVYEIAKTTFHWGFVPMVLYLGFKKGAEPGMPPLTLMSLLWQ</sequence>
<evidence type="ECO:0000256" key="9">
    <source>
        <dbReference type="ARBA" id="ARBA00023128"/>
    </source>
</evidence>
<dbReference type="EMBL" id="JRES01001578">
    <property type="protein sequence ID" value="KNC21815.1"/>
    <property type="molecule type" value="Genomic_DNA"/>
</dbReference>
<evidence type="ECO:0000256" key="10">
    <source>
        <dbReference type="ARBA" id="ARBA00023136"/>
    </source>
</evidence>
<keyword evidence="8" id="KW-1133">Transmembrane helix</keyword>
<dbReference type="AlphaFoldDB" id="A0A0L0BP05"/>
<proteinExistence type="inferred from homology"/>
<dbReference type="PANTHER" id="PTHR46722:SF1">
    <property type="entry name" value="MITOCHONDRIAL IMPORT RECEPTOR SUBUNIT TOM7 HOMOLOG"/>
    <property type="match status" value="1"/>
</dbReference>
<evidence type="ECO:0000256" key="1">
    <source>
        <dbReference type="ARBA" id="ARBA00004572"/>
    </source>
</evidence>
<comment type="similarity">
    <text evidence="2">Belongs to the Tom7 family.</text>
</comment>
<evidence type="ECO:0000256" key="2">
    <source>
        <dbReference type="ARBA" id="ARBA00010917"/>
    </source>
</evidence>
<keyword evidence="7" id="KW-0653">Protein transport</keyword>
<evidence type="ECO:0000313" key="13">
    <source>
        <dbReference type="Proteomes" id="UP000037069"/>
    </source>
</evidence>
<evidence type="ECO:0000256" key="4">
    <source>
        <dbReference type="ARBA" id="ARBA00022448"/>
    </source>
</evidence>
<keyword evidence="5" id="KW-0812">Transmembrane</keyword>